<name>A0ACB9SB47_9MYRT</name>
<gene>
    <name evidence="1" type="ORF">MLD38_000747</name>
</gene>
<organism evidence="1 2">
    <name type="scientific">Melastoma candidum</name>
    <dbReference type="NCBI Taxonomy" id="119954"/>
    <lineage>
        <taxon>Eukaryota</taxon>
        <taxon>Viridiplantae</taxon>
        <taxon>Streptophyta</taxon>
        <taxon>Embryophyta</taxon>
        <taxon>Tracheophyta</taxon>
        <taxon>Spermatophyta</taxon>
        <taxon>Magnoliopsida</taxon>
        <taxon>eudicotyledons</taxon>
        <taxon>Gunneridae</taxon>
        <taxon>Pentapetalae</taxon>
        <taxon>rosids</taxon>
        <taxon>malvids</taxon>
        <taxon>Myrtales</taxon>
        <taxon>Melastomataceae</taxon>
        <taxon>Melastomatoideae</taxon>
        <taxon>Melastomateae</taxon>
        <taxon>Melastoma</taxon>
    </lineage>
</organism>
<evidence type="ECO:0000313" key="1">
    <source>
        <dbReference type="EMBL" id="KAI4388420.1"/>
    </source>
</evidence>
<evidence type="ECO:0000313" key="2">
    <source>
        <dbReference type="Proteomes" id="UP001057402"/>
    </source>
</evidence>
<accession>A0ACB9SB47</accession>
<keyword evidence="2" id="KW-1185">Reference proteome</keyword>
<comment type="caution">
    <text evidence="1">The sequence shown here is derived from an EMBL/GenBank/DDBJ whole genome shotgun (WGS) entry which is preliminary data.</text>
</comment>
<proteinExistence type="predicted"/>
<dbReference type="EMBL" id="CM042880">
    <property type="protein sequence ID" value="KAI4388420.1"/>
    <property type="molecule type" value="Genomic_DNA"/>
</dbReference>
<protein>
    <submittedName>
        <fullName evidence="1">Uncharacterized protein</fullName>
    </submittedName>
</protein>
<sequence>MDDSDDPNNLPEFLESGIYRFPYSNAAFIDPVRSLNRSYRRFKLSPSAYYCRSFPSVPDTQDAAEVVPTENPKKRSRRAKKKKKDVALNEREREADRRHQEARPFLAKAHEALLRASELRRCMLSLRRNGEIDSADDQEKVSFVELGLLWQAPFYEMTINFAQQEKRVGNGGESGNRVGEKRVVNAFSNLVCNDTSDDAEAEFLNCRYVLPRDSCFYMSDLLQIHNLIPAVAEPGFHLIVIDPPWENASAHQKLRYPTLPNRYFLSLPINELAHREGAIVALWLTNREKFHRFVEKELFPSWGVKHIATLYWLKVKPDGSLLCNLDLSHHRPYEYLLLGHYDNEGKDLEYLSQLGNKLDKTVIMSVPGDYSRKPPVEDLLCQYIPCKEPRCIELFAREMRHGWISWGNEPLHFQQSKYFHKE</sequence>
<reference evidence="2" key="1">
    <citation type="journal article" date="2023" name="Front. Plant Sci.">
        <title>Chromosomal-level genome assembly of Melastoma candidum provides insights into trichome evolution.</title>
        <authorList>
            <person name="Zhong Y."/>
            <person name="Wu W."/>
            <person name="Sun C."/>
            <person name="Zou P."/>
            <person name="Liu Y."/>
            <person name="Dai S."/>
            <person name="Zhou R."/>
        </authorList>
    </citation>
    <scope>NUCLEOTIDE SEQUENCE [LARGE SCALE GENOMIC DNA]</scope>
</reference>
<dbReference type="Proteomes" id="UP001057402">
    <property type="component" value="Chromosome 1"/>
</dbReference>